<organism evidence="1 2">
    <name type="scientific">Candidatus Nitrotoga arctica</name>
    <dbReference type="NCBI Taxonomy" id="453162"/>
    <lineage>
        <taxon>Bacteria</taxon>
        <taxon>Pseudomonadati</taxon>
        <taxon>Pseudomonadota</taxon>
        <taxon>Betaproteobacteria</taxon>
        <taxon>Nitrosomonadales</taxon>
        <taxon>Gallionellaceae</taxon>
        <taxon>Candidatus Nitrotoga</taxon>
    </lineage>
</organism>
<reference evidence="1 2" key="1">
    <citation type="submission" date="2021-10" db="EMBL/GenBank/DDBJ databases">
        <authorList>
            <person name="Koch H."/>
        </authorList>
    </citation>
    <scope>NUCLEOTIDE SEQUENCE [LARGE SCALE GENOMIC DNA]</scope>
    <source>
        <strain evidence="1">6680</strain>
    </source>
</reference>
<protein>
    <submittedName>
        <fullName evidence="1">Uncharacterized protein</fullName>
    </submittedName>
</protein>
<accession>A0ABN8AJA0</accession>
<evidence type="ECO:0000313" key="2">
    <source>
        <dbReference type="Proteomes" id="UP000839052"/>
    </source>
</evidence>
<gene>
    <name evidence="1" type="ORF">NTG6680_0019</name>
</gene>
<proteinExistence type="predicted"/>
<evidence type="ECO:0000313" key="1">
    <source>
        <dbReference type="EMBL" id="CAG9931272.1"/>
    </source>
</evidence>
<dbReference type="Proteomes" id="UP000839052">
    <property type="component" value="Chromosome"/>
</dbReference>
<dbReference type="RefSeq" id="WP_239795387.1">
    <property type="nucleotide sequence ID" value="NZ_OU912926.1"/>
</dbReference>
<keyword evidence="2" id="KW-1185">Reference proteome</keyword>
<sequence>MSKKIFRSITEPVRKGLSWEKCWKAEDQGSIRSWETGRELRILKPELAARAERGELPALDWKGGLDKPMKGEKWGSYFYLAQLQGLKDEDLNIDLSVDVKLVCASTGVQVTYTSDISKYGGA</sequence>
<dbReference type="EMBL" id="OU912926">
    <property type="protein sequence ID" value="CAG9931272.1"/>
    <property type="molecule type" value="Genomic_DNA"/>
</dbReference>
<name>A0ABN8AJA0_9PROT</name>